<accession>W2HD86</accession>
<gene>
    <name evidence="2" type="ORF">L915_04202</name>
</gene>
<feature type="compositionally biased region" description="Basic and acidic residues" evidence="1">
    <location>
        <begin position="118"/>
        <end position="141"/>
    </location>
</feature>
<proteinExistence type="predicted"/>
<dbReference type="EMBL" id="KI685158">
    <property type="protein sequence ID" value="ETK92515.1"/>
    <property type="molecule type" value="Genomic_DNA"/>
</dbReference>
<dbReference type="Proteomes" id="UP000053236">
    <property type="component" value="Unassembled WGS sequence"/>
</dbReference>
<protein>
    <submittedName>
        <fullName evidence="2">Uncharacterized protein</fullName>
    </submittedName>
</protein>
<evidence type="ECO:0000256" key="1">
    <source>
        <dbReference type="SAM" id="MobiDB-lite"/>
    </source>
</evidence>
<feature type="region of interest" description="Disordered" evidence="1">
    <location>
        <begin position="117"/>
        <end position="141"/>
    </location>
</feature>
<name>W2HD86_PHYNI</name>
<evidence type="ECO:0000313" key="2">
    <source>
        <dbReference type="EMBL" id="ETK92515.1"/>
    </source>
</evidence>
<reference evidence="2" key="1">
    <citation type="submission" date="2013-11" db="EMBL/GenBank/DDBJ databases">
        <title>The Genome Sequence of Phytophthora parasitica CJ02B3.</title>
        <authorList>
            <consortium name="The Broad Institute Genomics Platform"/>
            <person name="Russ C."/>
            <person name="Tyler B."/>
            <person name="Panabieres F."/>
            <person name="Shan W."/>
            <person name="Tripathy S."/>
            <person name="Grunwald N."/>
            <person name="Machado M."/>
            <person name="Johnson C.S."/>
            <person name="Arredondo F."/>
            <person name="Hong C."/>
            <person name="Coffey M."/>
            <person name="Young S.K."/>
            <person name="Zeng Q."/>
            <person name="Gargeya S."/>
            <person name="Fitzgerald M."/>
            <person name="Abouelleil A."/>
            <person name="Alvarado L."/>
            <person name="Chapman S.B."/>
            <person name="Gainer-Dewar J."/>
            <person name="Goldberg J."/>
            <person name="Griggs A."/>
            <person name="Gujja S."/>
            <person name="Hansen M."/>
            <person name="Howarth C."/>
            <person name="Imamovic A."/>
            <person name="Ireland A."/>
            <person name="Larimer J."/>
            <person name="McCowan C."/>
            <person name="Murphy C."/>
            <person name="Pearson M."/>
            <person name="Poon T.W."/>
            <person name="Priest M."/>
            <person name="Roberts A."/>
            <person name="Saif S."/>
            <person name="Shea T."/>
            <person name="Sykes S."/>
            <person name="Wortman J."/>
            <person name="Nusbaum C."/>
            <person name="Birren B."/>
        </authorList>
    </citation>
    <scope>NUCLEOTIDE SEQUENCE [LARGE SCALE GENOMIC DNA]</scope>
    <source>
        <strain evidence="2">CJ02B3</strain>
    </source>
</reference>
<organism evidence="2">
    <name type="scientific">Phytophthora nicotianae</name>
    <name type="common">Potato buckeye rot agent</name>
    <name type="synonym">Phytophthora parasitica</name>
    <dbReference type="NCBI Taxonomy" id="4792"/>
    <lineage>
        <taxon>Eukaryota</taxon>
        <taxon>Sar</taxon>
        <taxon>Stramenopiles</taxon>
        <taxon>Oomycota</taxon>
        <taxon>Peronosporomycetes</taxon>
        <taxon>Peronosporales</taxon>
        <taxon>Peronosporaceae</taxon>
        <taxon>Phytophthora</taxon>
    </lineage>
</organism>
<sequence>MQHKDVKGSCPNMTHGVIRTGEYIKPALLSNTPRREFATSYSRRASNLRPNLTRGCHARIANKRKFELCTPYISVDSQRGQAQKKSSAMYTSARLAKTEAEGVAIDDSGASLMLLISERQEPERSFPAKTGGRENEKMVSP</sequence>
<dbReference type="AlphaFoldDB" id="W2HD86"/>